<feature type="region of interest" description="Disordered" evidence="1">
    <location>
        <begin position="439"/>
        <end position="475"/>
    </location>
</feature>
<feature type="region of interest" description="Disordered" evidence="1">
    <location>
        <begin position="1918"/>
        <end position="1979"/>
    </location>
</feature>
<feature type="compositionally biased region" description="Basic and acidic residues" evidence="1">
    <location>
        <begin position="1069"/>
        <end position="1083"/>
    </location>
</feature>
<feature type="region of interest" description="Disordered" evidence="1">
    <location>
        <begin position="2103"/>
        <end position="2122"/>
    </location>
</feature>
<evidence type="ECO:0000313" key="3">
    <source>
        <dbReference type="Proteomes" id="UP000747399"/>
    </source>
</evidence>
<feature type="compositionally biased region" description="Pro residues" evidence="1">
    <location>
        <begin position="1199"/>
        <end position="1211"/>
    </location>
</feature>
<sequence length="2374" mass="243337">TGGMCSWPEVDDSTTNSSRTAKLELPMARQMDLPPAKVLPAALRADVLAAEEAVAAAVQLRIAKRLAATQQASAPMAVVSTVAAASSCTAGKGSLTAEASLEIQIAAAAGDIDVGRSPRSSVASPPRTTPAQWVDARGQHAEEAAAAPAAEIISAMATAATASSWSTSRPRMRRRDGGEAEAGQHRAHSAACPEDLRAGRSLYSLKGSADAAEPLPAEFRISPAHGSGTSFKAVEASQAPLSCTGISPLLAANSDTSRGSVCGIGGVAIVTDHDNDASQLHSATAPIAAAASYGSDATVANADSAAVAFVATPLAHIVPPPSRGLLANPIAVTANPVIITFETEPQTNRPHAEGGCRADADGAAAATLAAAVAGGDGGGTEEAGVPEAHTTVGLPPQYVGGDTSLVTCRRRRRCSEPVTPALGPAADILPRWLEPPMLKRSSSSMIDGQECPGDQQQGREQQQGKGDAGRAPCAVSSPILTQSSGRIHINPVAMPLLFPHGQTGTRPPEPALNTEDLNWSHSQTQQATQKLEPSSHIGQMDMQIYSPNERQSQLEPQRCRLLGKEPQPGGRGMIPSEDLRTYCLSRRKRLSLGAGVEVGRGTPVVAASSSSAIAIRPLPVQTLFEAYCNRGDDPVLNASIGSRTASGRAVERYGALLVASAGWRCTAMYDIHDALLLSKLNERRELSDPAAPFHHHDQPDQHLTVKGMHVPHLHTYNQHHHYHQHQHQQPHHDQQQQQRPWRRQDRKGRLSMSCLNPASVACEISGPLQGIAAAPGHHAALPAAAAATGGEAAVQPLPHGTGDTAAELINSCHSDWSIVLAAEGPEQSQMPRPEANATATTATATPAAFTIRAAAAAAAAAAAGVGGSGIGVSIFVPGEPCATDICEPAAGQPTDLPGDPRLSTPSLPTPLQPYCHPTGDNEYPATAFTRGSLSGVPGATHWSMEGTTAVGIPNITTTNNTTTSANALDILVNEAATPASPISPISPTSPISPVMASAKSTLLGFKALLTAGFGSSDNSKRKVRKSAVGESCKEHFHQQQHQQPHQHQQQNQGQNEQYHQQQQRGPQKAQREEAGPREGPHADEGEEGVETPQGTQRQRYPQVPAWRGFAAHFSRLRATRLPNPRALSAESNVLQPAVRAAAAAAMAAAVAVPPPPPPSPDSHDACNRRRHRRSSLSSLRLSSCHSPHSPHSPRLRPTAAPPPPRPLPLQPPLVRTAVHSHLHSPRRRSHDHVPSAFRGRAASVTSILPPSRVSSAFCGSYPGTLLMASPTIRLRVSTPGEEPQLLSSRDFLQAALQQHQQQAMAAAAAASGGADGVSGWEAHLDALMREQLAGRATSRSTYGNLNSWYGDGGGGGGGSTASTSTTAPVWRSNSASRVSRSGRMLAASLRRFMGRAGYEASAPGAVKVRREATPTGAAAAADCGGAGGSQLPPHMTQYCRTAMRDNNSAHDCTSFDEPGGGGDSGGDKYYDGLPGAGGRGTGRTSDVGYGSLSADPSAPEVGFTSAPSPRARLARQVAALASTHALGGGAGGVSSSGDAVIVPAATVPNSIHRSTRSSMSTCGFTYSTSARTSYNSSYCPRNSNPNNIYRSGGAASKRTSNSSGPRTSLLGTEEIVPEQAVEGGAGGGVVAAKVTGAAPHQPGSTAGENDVGSGDVAEVDRASRPNADHVGAAVGVGNGSGADGATSDAADALAVGPEVVAAAASPPAPRGTRSAAAVCGGWSAGNDGSTGGLPSTPPPLPLWMQRGPLDPRVVQEVDSADELPCVATVTSAGASVVRQAQLLQEVGEGAPYQVVTGGQHSAAFAAAAATPGSPVAVAAAPADQSVEGREGNVPVSDACSTGGMSILQTKMALERPRSETSVSRFSSRASNLRRLMRSLLGTICNMRQSMGRAEHHATGGDAERSAIRWGPSYSRASLGLGSCGRTSPRHTSLGDLTHGSMEDDGLRRPPSSIPSLPTPGEPPPSGRQPGGGGDMFVGRSGSLLVFRDQGSAGLPYGVVHSGCSDVAAGSYFRGQRPPAAGSHPASPRSFLSVLRNLGRSPVVGEECSASGHDASSPNRVTGSSPGNSSGGGGGGGGAAAAVATPIRRGGGLASALENLRTVSTASSSGGGGGAGGGGGGGGGNGIKTYSRFRFVSWGKERFVSAIAAAVVPSPPPAEKLYAELSSGGAPWPGPVAQTDSCTAGPARGRLPGSGEAPRRPNTSAGSVYGRAFRGAHQQLAAAADSSKGGSSGWLRWGGQPATPRKAKSLSSLLQRQQVPQPQQLPPMSSPQSQSPSPTLQQQQMQIQSRWRQKQRSSSGAGGRAPESRAPDNNIGSGSGLECTAGLSPRAREPQGTSGEGHLESSRPQWPASQKRLALLAPLAAIVLSPPSSES</sequence>
<feature type="compositionally biased region" description="Basic and acidic residues" evidence="1">
    <location>
        <begin position="175"/>
        <end position="184"/>
    </location>
</feature>
<feature type="compositionally biased region" description="Low complexity" evidence="1">
    <location>
        <begin position="1039"/>
        <end position="1068"/>
    </location>
</feature>
<accession>A0A8J4BRB2</accession>
<feature type="compositionally biased region" description="Low complexity" evidence="1">
    <location>
        <begin position="2248"/>
        <end position="2261"/>
    </location>
</feature>
<feature type="compositionally biased region" description="Low complexity" evidence="1">
    <location>
        <begin position="117"/>
        <end position="131"/>
    </location>
</feature>
<feature type="region of interest" description="Disordered" evidence="1">
    <location>
        <begin position="718"/>
        <end position="748"/>
    </location>
</feature>
<feature type="region of interest" description="Disordered" evidence="1">
    <location>
        <begin position="115"/>
        <end position="145"/>
    </location>
</feature>
<evidence type="ECO:0000256" key="1">
    <source>
        <dbReference type="SAM" id="MobiDB-lite"/>
    </source>
</evidence>
<feature type="compositionally biased region" description="Polar residues" evidence="1">
    <location>
        <begin position="1597"/>
        <end position="1610"/>
    </location>
</feature>
<feature type="region of interest" description="Disordered" evidence="1">
    <location>
        <begin position="2219"/>
        <end position="2352"/>
    </location>
</feature>
<feature type="region of interest" description="Disordered" evidence="1">
    <location>
        <begin position="1450"/>
        <end position="1506"/>
    </location>
</feature>
<feature type="compositionally biased region" description="Basic residues" evidence="1">
    <location>
        <begin position="718"/>
        <end position="729"/>
    </location>
</feature>
<feature type="non-terminal residue" evidence="2">
    <location>
        <position position="2374"/>
    </location>
</feature>
<evidence type="ECO:0000313" key="2">
    <source>
        <dbReference type="EMBL" id="GIL66874.1"/>
    </source>
</evidence>
<feature type="compositionally biased region" description="Low complexity" evidence="1">
    <location>
        <begin position="2269"/>
        <end position="2289"/>
    </location>
</feature>
<dbReference type="EMBL" id="BNCO01000091">
    <property type="protein sequence ID" value="GIL66874.1"/>
    <property type="molecule type" value="Genomic_DNA"/>
</dbReference>
<gene>
    <name evidence="2" type="ORF">Vafri_20343</name>
</gene>
<organism evidence="2 3">
    <name type="scientific">Volvox africanus</name>
    <dbReference type="NCBI Taxonomy" id="51714"/>
    <lineage>
        <taxon>Eukaryota</taxon>
        <taxon>Viridiplantae</taxon>
        <taxon>Chlorophyta</taxon>
        <taxon>core chlorophytes</taxon>
        <taxon>Chlorophyceae</taxon>
        <taxon>CS clade</taxon>
        <taxon>Chlamydomonadales</taxon>
        <taxon>Volvocaceae</taxon>
        <taxon>Volvox</taxon>
    </lineage>
</organism>
<feature type="region of interest" description="Disordered" evidence="1">
    <location>
        <begin position="2043"/>
        <end position="2081"/>
    </location>
</feature>
<feature type="compositionally biased region" description="Low complexity" evidence="1">
    <location>
        <begin position="453"/>
        <end position="465"/>
    </location>
</feature>
<feature type="compositionally biased region" description="Pro residues" evidence="1">
    <location>
        <begin position="1956"/>
        <end position="1966"/>
    </location>
</feature>
<protein>
    <submittedName>
        <fullName evidence="2">Uncharacterized protein</fullName>
    </submittedName>
</protein>
<feature type="compositionally biased region" description="Low complexity" evidence="1">
    <location>
        <begin position="1175"/>
        <end position="1189"/>
    </location>
</feature>
<name>A0A8J4BRB2_9CHLO</name>
<proteinExistence type="predicted"/>
<feature type="compositionally biased region" description="Gly residues" evidence="1">
    <location>
        <begin position="2068"/>
        <end position="2078"/>
    </location>
</feature>
<feature type="region of interest" description="Disordered" evidence="1">
    <location>
        <begin position="1149"/>
        <end position="1212"/>
    </location>
</feature>
<feature type="region of interest" description="Disordered" evidence="1">
    <location>
        <begin position="161"/>
        <end position="193"/>
    </location>
</feature>
<dbReference type="Proteomes" id="UP000747399">
    <property type="component" value="Unassembled WGS sequence"/>
</dbReference>
<feature type="compositionally biased region" description="Polar residues" evidence="1">
    <location>
        <begin position="1574"/>
        <end position="1589"/>
    </location>
</feature>
<comment type="caution">
    <text evidence="2">The sequence shown here is derived from an EMBL/GenBank/DDBJ whole genome shotgun (WGS) entry which is preliminary data.</text>
</comment>
<feature type="region of interest" description="Disordered" evidence="1">
    <location>
        <begin position="2171"/>
        <end position="2206"/>
    </location>
</feature>
<keyword evidence="3" id="KW-1185">Reference proteome</keyword>
<reference evidence="2" key="1">
    <citation type="journal article" date="2021" name="Proc. Natl. Acad. Sci. U.S.A.">
        <title>Three genomes in the algal genus Volvox reveal the fate of a haploid sex-determining region after a transition to homothallism.</title>
        <authorList>
            <person name="Yamamoto K."/>
            <person name="Hamaji T."/>
            <person name="Kawai-Toyooka H."/>
            <person name="Matsuzaki R."/>
            <person name="Takahashi F."/>
            <person name="Nishimura Y."/>
            <person name="Kawachi M."/>
            <person name="Noguchi H."/>
            <person name="Minakuchi Y."/>
            <person name="Umen J.G."/>
            <person name="Toyoda A."/>
            <person name="Nozaki H."/>
        </authorList>
    </citation>
    <scope>NUCLEOTIDE SEQUENCE</scope>
    <source>
        <strain evidence="2">NIES-3780</strain>
    </source>
</reference>
<feature type="region of interest" description="Disordered" evidence="1">
    <location>
        <begin position="1574"/>
        <end position="1611"/>
    </location>
</feature>
<feature type="region of interest" description="Disordered" evidence="1">
    <location>
        <begin position="1013"/>
        <end position="1101"/>
    </location>
</feature>
<feature type="compositionally biased region" description="Gly residues" evidence="1">
    <location>
        <begin position="2108"/>
        <end position="2122"/>
    </location>
</feature>
<feature type="region of interest" description="Disordered" evidence="1">
    <location>
        <begin position="1354"/>
        <end position="1375"/>
    </location>
</feature>